<sequence length="224" mass="24254">MSRYANSVSPVSPRGVFGAYTSPSRFSSPSYAAEAGEFSNLKVPGSVISYVSGTSGGSRSTVGKRAPGAPPNIEELGEYGVWKGTRFGYILAYFHAGSRAALKRRGIPAPSLQEVQAAIKRYWKNLPDSEYRALEAQLEALADEQGYVAPEEEETAVSYASYTSPRRSVVRSARTNGYSPSYRSPRSIGSGRRTGLSPVEIEDEGVDAGFTNSYTRQYGLAEEY</sequence>
<reference evidence="2" key="1">
    <citation type="submission" date="2018-03" db="EMBL/GenBank/DDBJ databases">
        <authorList>
            <consortium name="Urmite Genomes"/>
        </authorList>
    </citation>
    <scope>NUCLEOTIDE SEQUENCE [LARGE SCALE GENOMIC DNA]</scope>
    <source>
        <strain evidence="2">IHUMI-S29</strain>
    </source>
</reference>
<evidence type="ECO:0000256" key="1">
    <source>
        <dbReference type="SAM" id="MobiDB-lite"/>
    </source>
</evidence>
<feature type="compositionally biased region" description="Polar residues" evidence="1">
    <location>
        <begin position="173"/>
        <end position="184"/>
    </location>
</feature>
<accession>A0A2R8FCS4</accession>
<protein>
    <submittedName>
        <fullName evidence="2">Uncharacterized protein</fullName>
    </submittedName>
</protein>
<organism evidence="2">
    <name type="scientific">Cedratvirus Zaza IHUMI</name>
    <dbReference type="NCBI Taxonomy" id="2126979"/>
    <lineage>
        <taxon>Viruses</taxon>
        <taxon>Pithoviruses</taxon>
    </lineage>
</organism>
<name>A0A2R8FCS4_9VIRU</name>
<proteinExistence type="predicted"/>
<evidence type="ECO:0000313" key="2">
    <source>
        <dbReference type="EMBL" id="SPN78813.1"/>
    </source>
</evidence>
<feature type="region of interest" description="Disordered" evidence="1">
    <location>
        <begin position="170"/>
        <end position="204"/>
    </location>
</feature>
<gene>
    <name evidence="2" type="ORF">ZAZAV_22</name>
</gene>
<dbReference type="Proteomes" id="UP000270547">
    <property type="component" value="Segment"/>
</dbReference>
<dbReference type="EMBL" id="LT994652">
    <property type="protein sequence ID" value="SPN78813.1"/>
    <property type="molecule type" value="Genomic_DNA"/>
</dbReference>